<dbReference type="InterPro" id="IPR038467">
    <property type="entry name" value="RF3_dom_3_sf"/>
</dbReference>
<dbReference type="InterPro" id="IPR005225">
    <property type="entry name" value="Small_GTP-bd"/>
</dbReference>
<dbReference type="GO" id="GO:0016150">
    <property type="term" value="F:translation release factor activity, codon nonspecific"/>
    <property type="evidence" value="ECO:0007669"/>
    <property type="project" value="TreeGrafter"/>
</dbReference>
<dbReference type="PANTHER" id="PTHR43556">
    <property type="entry name" value="PEPTIDE CHAIN RELEASE FACTOR RF3"/>
    <property type="match status" value="1"/>
</dbReference>
<comment type="subcellular location">
    <subcellularLocation>
        <location evidence="1 8">Cytoplasm</location>
    </subcellularLocation>
</comment>
<dbReference type="NCBIfam" id="NF001964">
    <property type="entry name" value="PRK00741.1"/>
    <property type="match status" value="1"/>
</dbReference>
<dbReference type="SUPFAM" id="SSF54980">
    <property type="entry name" value="EF-G C-terminal domain-like"/>
    <property type="match status" value="1"/>
</dbReference>
<reference evidence="10 11" key="1">
    <citation type="submission" date="2021-01" db="EMBL/GenBank/DDBJ databases">
        <title>FDA dAtabase for Regulatory Grade micrObial Sequences (FDA-ARGOS): Supporting development and validation of Infectious Disease Dx tests.</title>
        <authorList>
            <person name="Sproer C."/>
            <person name="Gronow S."/>
            <person name="Severitt S."/>
            <person name="Schroder I."/>
            <person name="Tallon L."/>
            <person name="Sadzewicz L."/>
            <person name="Zhao X."/>
            <person name="Boylan J."/>
            <person name="Ott S."/>
            <person name="Bowen H."/>
            <person name="Vavikolanu K."/>
            <person name="Mehta A."/>
            <person name="Aluvathingal J."/>
            <person name="Nadendla S."/>
            <person name="Lowell S."/>
            <person name="Myers T."/>
            <person name="Yan Y."/>
            <person name="Sichtig H."/>
        </authorList>
    </citation>
    <scope>NUCLEOTIDE SEQUENCE [LARGE SCALE GENOMIC DNA]</scope>
    <source>
        <strain evidence="10 11">FDAARGOS_1131</strain>
    </source>
</reference>
<keyword evidence="6 8" id="KW-0342">GTP-binding</keyword>
<dbReference type="InterPro" id="IPR053905">
    <property type="entry name" value="EF-G-like_DII"/>
</dbReference>
<feature type="domain" description="Tr-type G" evidence="9">
    <location>
        <begin position="8"/>
        <end position="277"/>
    </location>
</feature>
<dbReference type="InterPro" id="IPR004548">
    <property type="entry name" value="PrfC"/>
</dbReference>
<feature type="binding site" evidence="8">
    <location>
        <begin position="85"/>
        <end position="89"/>
    </location>
    <ligand>
        <name>GTP</name>
        <dbReference type="ChEBI" id="CHEBI:37565"/>
    </ligand>
</feature>
<proteinExistence type="inferred from homology"/>
<dbReference type="PROSITE" id="PS00301">
    <property type="entry name" value="G_TR_1"/>
    <property type="match status" value="1"/>
</dbReference>
<dbReference type="GO" id="GO:0006449">
    <property type="term" value="P:regulation of translational termination"/>
    <property type="evidence" value="ECO:0007669"/>
    <property type="project" value="UniProtKB-UniRule"/>
</dbReference>
<dbReference type="Pfam" id="PF00009">
    <property type="entry name" value="GTP_EFTU"/>
    <property type="match status" value="1"/>
</dbReference>
<dbReference type="SUPFAM" id="SSF50447">
    <property type="entry name" value="Translation proteins"/>
    <property type="match status" value="1"/>
</dbReference>
<evidence type="ECO:0000259" key="9">
    <source>
        <dbReference type="PROSITE" id="PS51722"/>
    </source>
</evidence>
<dbReference type="InterPro" id="IPR031157">
    <property type="entry name" value="G_TR_CS"/>
</dbReference>
<dbReference type="CDD" id="cd04169">
    <property type="entry name" value="RF3"/>
    <property type="match status" value="1"/>
</dbReference>
<dbReference type="InterPro" id="IPR032090">
    <property type="entry name" value="RF3_C"/>
</dbReference>
<keyword evidence="3 8" id="KW-0963">Cytoplasm</keyword>
<dbReference type="OrthoDB" id="9801591at2"/>
<keyword evidence="5 8" id="KW-0648">Protein biosynthesis</keyword>
<dbReference type="NCBIfam" id="TIGR00503">
    <property type="entry name" value="prfC"/>
    <property type="match status" value="1"/>
</dbReference>
<dbReference type="EMBL" id="CP068108">
    <property type="protein sequence ID" value="QQT99012.1"/>
    <property type="molecule type" value="Genomic_DNA"/>
</dbReference>
<dbReference type="Gene3D" id="3.40.50.300">
    <property type="entry name" value="P-loop containing nucleotide triphosphate hydrolases"/>
    <property type="match status" value="2"/>
</dbReference>
<dbReference type="RefSeq" id="WP_002986578.1">
    <property type="nucleotide sequence ID" value="NZ_CP068108.1"/>
</dbReference>
<evidence type="ECO:0000256" key="1">
    <source>
        <dbReference type="ARBA" id="ARBA00004496"/>
    </source>
</evidence>
<dbReference type="SUPFAM" id="SSF52540">
    <property type="entry name" value="P-loop containing nucleoside triphosphate hydrolases"/>
    <property type="match status" value="1"/>
</dbReference>
<dbReference type="Proteomes" id="UP000596202">
    <property type="component" value="Chromosome"/>
</dbReference>
<dbReference type="GO" id="GO:0005829">
    <property type="term" value="C:cytosol"/>
    <property type="evidence" value="ECO:0007669"/>
    <property type="project" value="TreeGrafter"/>
</dbReference>
<dbReference type="InterPro" id="IPR027417">
    <property type="entry name" value="P-loop_NTPase"/>
</dbReference>
<comment type="caution">
    <text evidence="8">Lacks conserved residue(s) required for the propagation of feature annotation.</text>
</comment>
<evidence type="ECO:0000256" key="3">
    <source>
        <dbReference type="ARBA" id="ARBA00022490"/>
    </source>
</evidence>
<dbReference type="FunFam" id="3.40.50.300:FF:000542">
    <property type="entry name" value="Peptide chain release factor 3"/>
    <property type="match status" value="1"/>
</dbReference>
<evidence type="ECO:0000256" key="6">
    <source>
        <dbReference type="ARBA" id="ARBA00023134"/>
    </source>
</evidence>
<evidence type="ECO:0000256" key="4">
    <source>
        <dbReference type="ARBA" id="ARBA00022741"/>
    </source>
</evidence>
<dbReference type="Pfam" id="PF22042">
    <property type="entry name" value="EF-G_D2"/>
    <property type="match status" value="1"/>
</dbReference>
<dbReference type="InterPro" id="IPR035647">
    <property type="entry name" value="EFG_III/V"/>
</dbReference>
<gene>
    <name evidence="8" type="primary">prfC</name>
    <name evidence="10" type="ORF">I6I88_12415</name>
</gene>
<dbReference type="PROSITE" id="PS51722">
    <property type="entry name" value="G_TR_2"/>
    <property type="match status" value="1"/>
</dbReference>
<organism evidence="10 11">
    <name type="scientific">Myroides odoratus</name>
    <name type="common">Flavobacterium odoratum</name>
    <dbReference type="NCBI Taxonomy" id="256"/>
    <lineage>
        <taxon>Bacteria</taxon>
        <taxon>Pseudomonadati</taxon>
        <taxon>Bacteroidota</taxon>
        <taxon>Flavobacteriia</taxon>
        <taxon>Flavobacteriales</taxon>
        <taxon>Flavobacteriaceae</taxon>
        <taxon>Myroides</taxon>
    </lineage>
</organism>
<evidence type="ECO:0000256" key="5">
    <source>
        <dbReference type="ARBA" id="ARBA00022917"/>
    </source>
</evidence>
<evidence type="ECO:0000256" key="2">
    <source>
        <dbReference type="ARBA" id="ARBA00009978"/>
    </source>
</evidence>
<dbReference type="InterPro" id="IPR000795">
    <property type="entry name" value="T_Tr_GTP-bd_dom"/>
</dbReference>
<keyword evidence="4 8" id="KW-0547">Nucleotide-binding</keyword>
<accession>A0A9Q7E7W3</accession>
<evidence type="ECO:0000313" key="10">
    <source>
        <dbReference type="EMBL" id="QQT99012.1"/>
    </source>
</evidence>
<evidence type="ECO:0000256" key="7">
    <source>
        <dbReference type="ARBA" id="ARBA00073639"/>
    </source>
</evidence>
<dbReference type="HAMAP" id="MF_00072">
    <property type="entry name" value="Rel_fac_3"/>
    <property type="match status" value="1"/>
</dbReference>
<dbReference type="InterPro" id="IPR041732">
    <property type="entry name" value="RF3_GTP-bd"/>
</dbReference>
<comment type="function">
    <text evidence="8">Increases the formation of ribosomal termination complexes and stimulates activities of RF-1 and RF-2. It binds guanine nucleotides and has strong preference for UGA stop codons. It may interact directly with the ribosome. The stimulation of RF-1 and RF-2 is significantly reduced by GTP and GDP, but not by GMP.</text>
</comment>
<dbReference type="GO" id="GO:0003924">
    <property type="term" value="F:GTPase activity"/>
    <property type="evidence" value="ECO:0007669"/>
    <property type="project" value="InterPro"/>
</dbReference>
<dbReference type="Pfam" id="PF16658">
    <property type="entry name" value="RF3_C"/>
    <property type="match status" value="1"/>
</dbReference>
<dbReference type="InterPro" id="IPR009000">
    <property type="entry name" value="Transl_B-barrel_sf"/>
</dbReference>
<feature type="binding site" evidence="8">
    <location>
        <begin position="139"/>
        <end position="142"/>
    </location>
    <ligand>
        <name>GTP</name>
        <dbReference type="ChEBI" id="CHEBI:37565"/>
    </ligand>
</feature>
<dbReference type="GO" id="GO:0005525">
    <property type="term" value="F:GTP binding"/>
    <property type="evidence" value="ECO:0007669"/>
    <property type="project" value="UniProtKB-UniRule"/>
</dbReference>
<evidence type="ECO:0000256" key="8">
    <source>
        <dbReference type="HAMAP-Rule" id="MF_00072"/>
    </source>
</evidence>
<name>A0A9Q7E7W3_MYROD</name>
<dbReference type="GeneID" id="93528469"/>
<dbReference type="GO" id="GO:0016149">
    <property type="term" value="F:translation release factor activity, codon specific"/>
    <property type="evidence" value="ECO:0007669"/>
    <property type="project" value="UniProtKB-UniRule"/>
</dbReference>
<sequence>MSFLTEIERRRTFGVIAHPDAGKTTLTEKLLLFGGAIQEAGAVKNNKIKKGATSDFMEIERQRGISVATSVLAFNYKDKKVNILDTPGHKDFAEDTFRTLTAVDSVIVVIDVAKGVEEQTEKLVEVCRMRNIPMIVFINKLDREGRDAFDLMDEVEQKLQLKVTPLSYPIGMGYDFKGIYNIWEKNINLFTDDSRKNIDDVINISDLESKELDELIGTKPADKLREELEIIHEIYPDFDREAYVQGQLQPVFFGSALNNFGVRELLDCFIQIAPSPRAKESDTRVVEPTEKGFSGFVFKIHANMDPKHRDRLAFIKIVSGTFERNTPYLHVRQNKKLKFSSPNAFFAEKKEIVDISYAGDIVGLHDTGNFKIGDTLTEGEIMSFKGIPSFSPEHFRYINNADPMKSKQLEKGIDQLMDEGVAQLFTLEMNGRKVIGTVGALQYEVIQYRLEHEYGAKCTYENFPAYKACWVRPEDPKNEEFKEFKRIKQKFLAIDKSGQLVFLADSEFSVQMTQSKFPTVKLGFTSEEIDK</sequence>
<dbReference type="AlphaFoldDB" id="A0A9Q7E7W3"/>
<evidence type="ECO:0000313" key="11">
    <source>
        <dbReference type="Proteomes" id="UP000596202"/>
    </source>
</evidence>
<protein>
    <recommendedName>
        <fullName evidence="7 8">Peptide chain release factor 3</fullName>
        <shortName evidence="8">RF-3</shortName>
    </recommendedName>
</protein>
<comment type="similarity">
    <text evidence="2 8">Belongs to the TRAFAC class translation factor GTPase superfamily. Classic translation factor GTPase family. PrfC subfamily.</text>
</comment>
<dbReference type="NCBIfam" id="TIGR00231">
    <property type="entry name" value="small_GTP"/>
    <property type="match status" value="1"/>
</dbReference>
<dbReference type="PANTHER" id="PTHR43556:SF2">
    <property type="entry name" value="PEPTIDE CHAIN RELEASE FACTOR RF3"/>
    <property type="match status" value="1"/>
</dbReference>
<dbReference type="Gene3D" id="3.30.70.3280">
    <property type="entry name" value="Peptide chain release factor 3, domain III"/>
    <property type="match status" value="1"/>
</dbReference>
<dbReference type="FunFam" id="3.30.70.3280:FF:000001">
    <property type="entry name" value="Peptide chain release factor 3"/>
    <property type="match status" value="1"/>
</dbReference>
<dbReference type="PRINTS" id="PR00315">
    <property type="entry name" value="ELONGATNFCT"/>
</dbReference>